<feature type="compositionally biased region" description="Low complexity" evidence="1">
    <location>
        <begin position="279"/>
        <end position="301"/>
    </location>
</feature>
<evidence type="ECO:0000313" key="2">
    <source>
        <dbReference type="EMBL" id="KAF5730618.1"/>
    </source>
</evidence>
<feature type="region of interest" description="Disordered" evidence="1">
    <location>
        <begin position="67"/>
        <end position="88"/>
    </location>
</feature>
<feature type="region of interest" description="Disordered" evidence="1">
    <location>
        <begin position="246"/>
        <end position="313"/>
    </location>
</feature>
<dbReference type="EMBL" id="JAAARO010000019">
    <property type="protein sequence ID" value="KAF5730618.1"/>
    <property type="molecule type" value="Genomic_DNA"/>
</dbReference>
<dbReference type="InParanoid" id="A0A7J7C8Z9"/>
<dbReference type="OrthoDB" id="1923324at2759"/>
<dbReference type="AlphaFoldDB" id="A0A7J7C8Z9"/>
<feature type="compositionally biased region" description="Low complexity" evidence="1">
    <location>
        <begin position="249"/>
        <end position="271"/>
    </location>
</feature>
<proteinExistence type="predicted"/>
<comment type="caution">
    <text evidence="2">The sequence shown here is derived from an EMBL/GenBank/DDBJ whole genome shotgun (WGS) entry which is preliminary data.</text>
</comment>
<organism evidence="2 3">
    <name type="scientific">Tripterygium wilfordii</name>
    <name type="common">Thunder God vine</name>
    <dbReference type="NCBI Taxonomy" id="458696"/>
    <lineage>
        <taxon>Eukaryota</taxon>
        <taxon>Viridiplantae</taxon>
        <taxon>Streptophyta</taxon>
        <taxon>Embryophyta</taxon>
        <taxon>Tracheophyta</taxon>
        <taxon>Spermatophyta</taxon>
        <taxon>Magnoliopsida</taxon>
        <taxon>eudicotyledons</taxon>
        <taxon>Gunneridae</taxon>
        <taxon>Pentapetalae</taxon>
        <taxon>rosids</taxon>
        <taxon>fabids</taxon>
        <taxon>Celastrales</taxon>
        <taxon>Celastraceae</taxon>
        <taxon>Tripterygium</taxon>
    </lineage>
</organism>
<name>A0A7J7C8Z9_TRIWF</name>
<dbReference type="Proteomes" id="UP000593562">
    <property type="component" value="Unassembled WGS sequence"/>
</dbReference>
<evidence type="ECO:0000256" key="1">
    <source>
        <dbReference type="SAM" id="MobiDB-lite"/>
    </source>
</evidence>
<gene>
    <name evidence="2" type="ORF">HS088_TW19G00210</name>
</gene>
<accession>A0A7J7C8Z9</accession>
<reference evidence="2 3" key="1">
    <citation type="journal article" date="2020" name="Nat. Commun.">
        <title>Genome of Tripterygium wilfordii and identification of cytochrome P450 involved in triptolide biosynthesis.</title>
        <authorList>
            <person name="Tu L."/>
            <person name="Su P."/>
            <person name="Zhang Z."/>
            <person name="Gao L."/>
            <person name="Wang J."/>
            <person name="Hu T."/>
            <person name="Zhou J."/>
            <person name="Zhang Y."/>
            <person name="Zhao Y."/>
            <person name="Liu Y."/>
            <person name="Song Y."/>
            <person name="Tong Y."/>
            <person name="Lu Y."/>
            <person name="Yang J."/>
            <person name="Xu C."/>
            <person name="Jia M."/>
            <person name="Peters R.J."/>
            <person name="Huang L."/>
            <person name="Gao W."/>
        </authorList>
    </citation>
    <scope>NUCLEOTIDE SEQUENCE [LARGE SCALE GENOMIC DNA]</scope>
    <source>
        <strain evidence="3">cv. XIE 37</strain>
        <tissue evidence="2">Leaf</tissue>
    </source>
</reference>
<evidence type="ECO:0000313" key="3">
    <source>
        <dbReference type="Proteomes" id="UP000593562"/>
    </source>
</evidence>
<protein>
    <submittedName>
        <fullName evidence="2">Uncharacterized protein</fullName>
    </submittedName>
</protein>
<feature type="region of interest" description="Disordered" evidence="1">
    <location>
        <begin position="452"/>
        <end position="478"/>
    </location>
</feature>
<keyword evidence="3" id="KW-1185">Reference proteome</keyword>
<sequence>MDVKKGKDHWAFLEDIEAPMWVDLTLGSEFCNKDIGDQWFYTSHPFHQCSSHQLKSTIFHPFEESTASELEMEGPSSPKIPGSVSRSRGKHYRKKKWSRYDDASSVNMQHPFKNLKGKSSLVNLGNNEEIQPKSSFVNAKGILGNLKTRTCLFNKKDLTNSVGANGMKATLVHGDSKTSSCSVSDEVAESNTSTVTYESSQQQQQKLLEVSSQAFGQTHTSGLLSAVKISLRKSCINRKPSRVLINNESVQSGDQPSSSSNSNVGSSLTTRSSDRRSTSSKSSVGSTSNPVSSVKSSTSTSVRKKQQAPCGNNVVKMTQAAKNKVKHSNVARASTFRLKEGISGSRRGNTCNVRKAVLLEPAKSTVHYQNPHAKVSTLLGVKKEELFNGAKKAKEKLRVNRPNRYEGLGKENAAGRLLVVQRRNGGGNTAGAIVIDKRPDPKLLLRSGKTRLIGPKGKMSDRSEGTTGTNAVHKLYPR</sequence>